<dbReference type="InterPro" id="IPR011990">
    <property type="entry name" value="TPR-like_helical_dom_sf"/>
</dbReference>
<dbReference type="InterPro" id="IPR019734">
    <property type="entry name" value="TPR_rpt"/>
</dbReference>
<dbReference type="SUPFAM" id="SSF52540">
    <property type="entry name" value="P-loop containing nucleoside triphosphate hydrolases"/>
    <property type="match status" value="1"/>
</dbReference>
<keyword evidence="3" id="KW-1185">Reference proteome</keyword>
<proteinExistence type="predicted"/>
<protein>
    <submittedName>
        <fullName evidence="2">Uncharacterized protein</fullName>
    </submittedName>
</protein>
<keyword evidence="1" id="KW-0808">Transferase</keyword>
<gene>
    <name evidence="2" type="ORF">HY3_11835</name>
</gene>
<dbReference type="PANTHER" id="PTHR12788:SF10">
    <property type="entry name" value="PROTEIN-TYROSINE SULFOTRANSFERASE"/>
    <property type="match status" value="1"/>
</dbReference>
<evidence type="ECO:0000256" key="1">
    <source>
        <dbReference type="ARBA" id="ARBA00022679"/>
    </source>
</evidence>
<dbReference type="SUPFAM" id="SSF48452">
    <property type="entry name" value="TPR-like"/>
    <property type="match status" value="1"/>
</dbReference>
<dbReference type="Gene3D" id="3.40.50.300">
    <property type="entry name" value="P-loop containing nucleotide triphosphate hydrolases"/>
    <property type="match status" value="1"/>
</dbReference>
<evidence type="ECO:0000313" key="3">
    <source>
        <dbReference type="Proteomes" id="UP000249123"/>
    </source>
</evidence>
<dbReference type="Pfam" id="PF13469">
    <property type="entry name" value="Sulfotransfer_3"/>
    <property type="match status" value="1"/>
</dbReference>
<dbReference type="GO" id="GO:0008476">
    <property type="term" value="F:protein-tyrosine sulfotransferase activity"/>
    <property type="evidence" value="ECO:0007669"/>
    <property type="project" value="InterPro"/>
</dbReference>
<reference evidence="2 3" key="1">
    <citation type="submission" date="2013-04" db="EMBL/GenBank/DDBJ databases">
        <title>Hyphomonas sp. T24B3 Genome Sequencing.</title>
        <authorList>
            <person name="Lai Q."/>
            <person name="Shao Z."/>
        </authorList>
    </citation>
    <scope>NUCLEOTIDE SEQUENCE [LARGE SCALE GENOMIC DNA]</scope>
    <source>
        <strain evidence="2 3">T24B3</strain>
    </source>
</reference>
<dbReference type="eggNOG" id="COG0457">
    <property type="taxonomic scope" value="Bacteria"/>
</dbReference>
<dbReference type="STRING" id="1280941.HY2_11720"/>
<dbReference type="PROSITE" id="PS50005">
    <property type="entry name" value="TPR"/>
    <property type="match status" value="1"/>
</dbReference>
<comment type="caution">
    <text evidence="2">The sequence shown here is derived from an EMBL/GenBank/DDBJ whole genome shotgun (WGS) entry which is preliminary data.</text>
</comment>
<dbReference type="InterPro" id="IPR026634">
    <property type="entry name" value="TPST-like"/>
</dbReference>
<dbReference type="Proteomes" id="UP000249123">
    <property type="component" value="Unassembled WGS sequence"/>
</dbReference>
<sequence length="534" mass="60233">MQAGLASCQAMIRQGNLPGAADLAQNLVKRAPTFGAAWVMLCHALLQMQNADVDEVLEEARTVVPENDIAWQFLTVELCRLRGEQGRGSEVAKLAPLVSDRENLTPLQHHGLSTALSQAALFEQALKHSGAAMQARPDFILAHYHHGLNLRHLGRLDEAEAVFEEILKRDPGNTITHVGLADLRRWTTETAHLQRLQALAERKDMPDHDRARLLYALFKEADDVGETNLAWSALEESTRLSAILNPDDQETREAWTEQMISEFTGNLDVTPPAGSDTPVPFFIIGLPRSGTTLVERIFAAHPDVTSMGETHALQISLRDALGCRNGDKIDIEALKRLGTVNWKDVREGYLERTAYLRGTTPYFTEKLPQNYTMVGVARKAFPEARFIHLRRNPMDSLFGAYRVVFARNSYTWSYTFEGLRNNYRLYRQLTDHWRKEIGAPFMDIILEDLIDNQETVIRDMMERSGVGFVEGCLHPHEVRGGVSTASSTQVRNPINRKGIDAWRKYARHLEPLRAMMQEDGYVDAEGKAVWPQTE</sequence>
<evidence type="ECO:0000313" key="2">
    <source>
        <dbReference type="EMBL" id="RAN33985.1"/>
    </source>
</evidence>
<organism evidence="2 3">
    <name type="scientific">Hyphomonas pacifica</name>
    <dbReference type="NCBI Taxonomy" id="1280941"/>
    <lineage>
        <taxon>Bacteria</taxon>
        <taxon>Pseudomonadati</taxon>
        <taxon>Pseudomonadota</taxon>
        <taxon>Alphaproteobacteria</taxon>
        <taxon>Hyphomonadales</taxon>
        <taxon>Hyphomonadaceae</taxon>
        <taxon>Hyphomonas</taxon>
    </lineage>
</organism>
<dbReference type="PANTHER" id="PTHR12788">
    <property type="entry name" value="PROTEIN-TYROSINE SULFOTRANSFERASE 2"/>
    <property type="match status" value="1"/>
</dbReference>
<name>A0A062U0P9_9PROT</name>
<dbReference type="InterPro" id="IPR027417">
    <property type="entry name" value="P-loop_NTPase"/>
</dbReference>
<dbReference type="AlphaFoldDB" id="A0A062U0P9"/>
<accession>A0A062U0P9</accession>
<dbReference type="EMBL" id="AWFB01000015">
    <property type="protein sequence ID" value="RAN33985.1"/>
    <property type="molecule type" value="Genomic_DNA"/>
</dbReference>
<dbReference type="Gene3D" id="1.25.40.10">
    <property type="entry name" value="Tetratricopeptide repeat domain"/>
    <property type="match status" value="1"/>
</dbReference>